<dbReference type="Pfam" id="PF01569">
    <property type="entry name" value="PAP2"/>
    <property type="match status" value="1"/>
</dbReference>
<evidence type="ECO:0000313" key="4">
    <source>
        <dbReference type="Proteomes" id="UP000325292"/>
    </source>
</evidence>
<proteinExistence type="predicted"/>
<evidence type="ECO:0000259" key="2">
    <source>
        <dbReference type="Pfam" id="PF01569"/>
    </source>
</evidence>
<gene>
    <name evidence="3" type="ORF">BXT84_06365</name>
</gene>
<feature type="transmembrane region" description="Helical" evidence="1">
    <location>
        <begin position="12"/>
        <end position="33"/>
    </location>
</feature>
<accession>A0ABN5GYT0</accession>
<dbReference type="InterPro" id="IPR000326">
    <property type="entry name" value="PAP2/HPO"/>
</dbReference>
<keyword evidence="1" id="KW-0472">Membrane</keyword>
<keyword evidence="4" id="KW-1185">Reference proteome</keyword>
<feature type="transmembrane region" description="Helical" evidence="1">
    <location>
        <begin position="45"/>
        <end position="63"/>
    </location>
</feature>
<protein>
    <recommendedName>
        <fullName evidence="2">Phosphatidic acid phosphatase type 2/haloperoxidase domain-containing protein</fullName>
    </recommendedName>
</protein>
<feature type="transmembrane region" description="Helical" evidence="1">
    <location>
        <begin position="125"/>
        <end position="149"/>
    </location>
</feature>
<organism evidence="3 4">
    <name type="scientific">Sulfobacillus thermotolerans</name>
    <dbReference type="NCBI Taxonomy" id="338644"/>
    <lineage>
        <taxon>Bacteria</taxon>
        <taxon>Bacillati</taxon>
        <taxon>Bacillota</taxon>
        <taxon>Clostridia</taxon>
        <taxon>Eubacteriales</taxon>
        <taxon>Clostridiales Family XVII. Incertae Sedis</taxon>
        <taxon>Sulfobacillus</taxon>
    </lineage>
</organism>
<keyword evidence="1" id="KW-1133">Transmembrane helix</keyword>
<evidence type="ECO:0000256" key="1">
    <source>
        <dbReference type="SAM" id="Phobius"/>
    </source>
</evidence>
<dbReference type="Gene3D" id="1.20.144.10">
    <property type="entry name" value="Phosphatidic acid phosphatase type 2/haloperoxidase"/>
    <property type="match status" value="1"/>
</dbReference>
<dbReference type="EMBL" id="CP019454">
    <property type="protein sequence ID" value="AUW93613.1"/>
    <property type="molecule type" value="Genomic_DNA"/>
</dbReference>
<feature type="transmembrane region" description="Helical" evidence="1">
    <location>
        <begin position="83"/>
        <end position="104"/>
    </location>
</feature>
<keyword evidence="1" id="KW-0812">Transmembrane</keyword>
<dbReference type="SUPFAM" id="SSF48317">
    <property type="entry name" value="Acid phosphatase/Vanadium-dependent haloperoxidase"/>
    <property type="match status" value="1"/>
</dbReference>
<dbReference type="Proteomes" id="UP000325292">
    <property type="component" value="Chromosome"/>
</dbReference>
<name>A0ABN5GYT0_9FIRM</name>
<sequence length="186" mass="20575">MLEPLGHRWPFLQLIWVVGGLPLTTLLVIYQASGRWGRQTHEWRLLWGFIGGSIVELILKHYIATPLPINVAAPPPYAQITAWTNIEPATVVAWLGALVPTHGLHHAARSFLRGSFPSGHVFRITYAYGLFLRNWTYGILILIAAFAVVATGGHWPWDTVGGALLGMTSRLVARSKRSGRGESAYE</sequence>
<feature type="domain" description="Phosphatidic acid phosphatase type 2/haloperoxidase" evidence="2">
    <location>
        <begin position="43"/>
        <end position="171"/>
    </location>
</feature>
<reference evidence="3 4" key="1">
    <citation type="journal article" date="2019" name="Sci. Rep.">
        <title>Sulfobacillus thermotolerans: new insights into resistance and metabolic capacities of acidophilic chemolithotrophs.</title>
        <authorList>
            <person name="Panyushkina A.E."/>
            <person name="Babenko V.V."/>
            <person name="Nikitina A.S."/>
            <person name="Selezneva O.V."/>
            <person name="Tsaplina I.A."/>
            <person name="Letarova M.A."/>
            <person name="Kostryukova E.S."/>
            <person name="Letarov A.V."/>
        </authorList>
    </citation>
    <scope>NUCLEOTIDE SEQUENCE [LARGE SCALE GENOMIC DNA]</scope>
    <source>
        <strain evidence="3 4">Kr1</strain>
    </source>
</reference>
<dbReference type="InterPro" id="IPR036938">
    <property type="entry name" value="PAP2/HPO_sf"/>
</dbReference>
<dbReference type="RefSeq" id="WP_103375370.1">
    <property type="nucleotide sequence ID" value="NZ_CP133983.1"/>
</dbReference>
<evidence type="ECO:0000313" key="3">
    <source>
        <dbReference type="EMBL" id="AUW93613.1"/>
    </source>
</evidence>